<feature type="domain" description="Alginate lyase" evidence="4">
    <location>
        <begin position="113"/>
        <end position="333"/>
    </location>
</feature>
<organism evidence="5 6">
    <name type="scientific">Bacteroides reticulotermitis</name>
    <dbReference type="NCBI Taxonomy" id="1133319"/>
    <lineage>
        <taxon>Bacteria</taxon>
        <taxon>Pseudomonadati</taxon>
        <taxon>Bacteroidota</taxon>
        <taxon>Bacteroidia</taxon>
        <taxon>Bacteroidales</taxon>
        <taxon>Bacteroidaceae</taxon>
        <taxon>Bacteroides</taxon>
    </lineage>
</organism>
<dbReference type="SUPFAM" id="SSF48230">
    <property type="entry name" value="Chondroitin AC/alginate lyase"/>
    <property type="match status" value="1"/>
</dbReference>
<dbReference type="EMBL" id="JACIER010000003">
    <property type="protein sequence ID" value="MBB4043397.1"/>
    <property type="molecule type" value="Genomic_DNA"/>
</dbReference>
<evidence type="ECO:0000313" key="5">
    <source>
        <dbReference type="EMBL" id="MBB4043397.1"/>
    </source>
</evidence>
<reference evidence="5" key="1">
    <citation type="submission" date="2020-08" db="EMBL/GenBank/DDBJ databases">
        <title>Genomic Encyclopedia of Type Strains, Phase IV (KMG-IV): sequencing the most valuable type-strain genomes for metagenomic binning, comparative biology and taxonomic classification.</title>
        <authorList>
            <person name="Goeker M."/>
        </authorList>
    </citation>
    <scope>NUCLEOTIDE SEQUENCE [LARGE SCALE GENOMIC DNA]</scope>
    <source>
        <strain evidence="5">DSM 105720</strain>
    </source>
</reference>
<dbReference type="Proteomes" id="UP000560658">
    <property type="component" value="Unassembled WGS sequence"/>
</dbReference>
<keyword evidence="2" id="KW-0456">Lyase</keyword>
<protein>
    <recommendedName>
        <fullName evidence="4">Alginate lyase domain-containing protein</fullName>
    </recommendedName>
</protein>
<dbReference type="GO" id="GO:0016829">
    <property type="term" value="F:lyase activity"/>
    <property type="evidence" value="ECO:0007669"/>
    <property type="project" value="UniProtKB-KW"/>
</dbReference>
<dbReference type="Gene3D" id="1.50.10.100">
    <property type="entry name" value="Chondroitin AC/alginate lyase"/>
    <property type="match status" value="1"/>
</dbReference>
<feature type="signal peptide" evidence="3">
    <location>
        <begin position="1"/>
        <end position="26"/>
    </location>
</feature>
<keyword evidence="1 3" id="KW-0732">Signal</keyword>
<feature type="chain" id="PRO_5032296980" description="Alginate lyase domain-containing protein" evidence="3">
    <location>
        <begin position="27"/>
        <end position="635"/>
    </location>
</feature>
<keyword evidence="6" id="KW-1185">Reference proteome</keyword>
<dbReference type="AlphaFoldDB" id="A0A840CTM9"/>
<dbReference type="InterPro" id="IPR008397">
    <property type="entry name" value="Alginate_lyase_dom"/>
</dbReference>
<dbReference type="RefSeq" id="WP_183208008.1">
    <property type="nucleotide sequence ID" value="NZ_JACIER010000003.1"/>
</dbReference>
<evidence type="ECO:0000256" key="2">
    <source>
        <dbReference type="ARBA" id="ARBA00023239"/>
    </source>
</evidence>
<sequence length="635" mass="71171">MFTINTSLLKKIRAFALMLLGCSAMVGCEMNDIMEPPKPWEIPTAPGEINRLEGDIISPTSGLRHPGCGINAELLNNMKKEYDAGSQLYEKFANSRWAKITYKRDEVTGELNELGHENVGRGSSNENRTDYEFDCQAALYQAIQYYCTGIETYAETATAIIHGWATKHKNWVGSESYFLAQGNSCDLVAGAEILRYTYPKWTQQNTDELIKYLDEVVDPLVNIMVGQPLRAANQGAIDFNGAITHAVFKDDKDKFEKCLYAFQYDGMSSIYNLILPNGQNGDSGRDSGHARGLLSALTNAVEVAWQQGYDLYRYPSAEDARLLRGCEYFCKSLLQEGDPNWIPFGGYGAAFPAVATGLVTDGLTCLDIAYMRYKQTFGMDCSWIEQYPYKWVDANSFFYKYASNVTIKVPEYIQSLPAFKSFTYTSLNSADLQVVTINVDPSKPAPVVERNGNAGSLSGYGTWTDDFKKKDDSFTFLYIPITGDGSFKVKITGWDKEIDNASVGVMVRDFLTKDANFAEVGWSRKWQKVNDTDQWVSAPTTSRSRNGSNVSNGRDLDAYQREWPYWFILERRGDRIAIKASSKDPDAEYWIPKGECIMPNNETLYFGIYVAPKDDSKGPLKVSFSDLQIGTLSGE</sequence>
<dbReference type="GO" id="GO:0042597">
    <property type="term" value="C:periplasmic space"/>
    <property type="evidence" value="ECO:0007669"/>
    <property type="project" value="InterPro"/>
</dbReference>
<evidence type="ECO:0000259" key="4">
    <source>
        <dbReference type="Pfam" id="PF05426"/>
    </source>
</evidence>
<proteinExistence type="predicted"/>
<evidence type="ECO:0000256" key="3">
    <source>
        <dbReference type="SAM" id="SignalP"/>
    </source>
</evidence>
<evidence type="ECO:0000313" key="6">
    <source>
        <dbReference type="Proteomes" id="UP000560658"/>
    </source>
</evidence>
<dbReference type="Pfam" id="PF05426">
    <property type="entry name" value="Alginate_lyase"/>
    <property type="match status" value="1"/>
</dbReference>
<accession>A0A840CTM9</accession>
<name>A0A840CTM9_9BACE</name>
<gene>
    <name evidence="5" type="ORF">GGR06_001164</name>
</gene>
<evidence type="ECO:0000256" key="1">
    <source>
        <dbReference type="ARBA" id="ARBA00022729"/>
    </source>
</evidence>
<comment type="caution">
    <text evidence="5">The sequence shown here is derived from an EMBL/GenBank/DDBJ whole genome shotgun (WGS) entry which is preliminary data.</text>
</comment>
<dbReference type="InterPro" id="IPR008929">
    <property type="entry name" value="Chondroitin_lyas"/>
</dbReference>